<comment type="caution">
    <text evidence="2">The sequence shown here is derived from an EMBL/GenBank/DDBJ whole genome shotgun (WGS) entry which is preliminary data.</text>
</comment>
<evidence type="ECO:0000256" key="1">
    <source>
        <dbReference type="SAM" id="SignalP"/>
    </source>
</evidence>
<accession>A0A4R3YCI2</accession>
<dbReference type="RefSeq" id="WP_124948304.1">
    <property type="nucleotide sequence ID" value="NZ_BHVT01000081.1"/>
</dbReference>
<organism evidence="2 3">
    <name type="scientific">Sulfurirhabdus autotrophica</name>
    <dbReference type="NCBI Taxonomy" id="1706046"/>
    <lineage>
        <taxon>Bacteria</taxon>
        <taxon>Pseudomonadati</taxon>
        <taxon>Pseudomonadota</taxon>
        <taxon>Betaproteobacteria</taxon>
        <taxon>Nitrosomonadales</taxon>
        <taxon>Sulfuricellaceae</taxon>
        <taxon>Sulfurirhabdus</taxon>
    </lineage>
</organism>
<keyword evidence="3" id="KW-1185">Reference proteome</keyword>
<evidence type="ECO:0000313" key="3">
    <source>
        <dbReference type="Proteomes" id="UP000295367"/>
    </source>
</evidence>
<proteinExistence type="predicted"/>
<sequence>MKNFKHFRKLFLVILTLATLVSLPTEATIISDGSAGIFHPSKNTILDLTGPDFPQFSDVQIDAGITVKVLSGTPDSPARFLAQNNFLLNGVIDAINSLLTIAAGNSIVLGSNSQINAGSLSLYINQGSINSLTGKFPVRPPAGGSVSLWGNINLSSRGDLSLLQSPDSTNVLNPIFGGSIALTSGGGISNSNRLSGGILTVSQPFLNIPEPKTLFLFSIGLFLLTYRRKWSA</sequence>
<dbReference type="OrthoDB" id="8563592at2"/>
<dbReference type="Proteomes" id="UP000295367">
    <property type="component" value="Unassembled WGS sequence"/>
</dbReference>
<gene>
    <name evidence="2" type="ORF">EDC63_10259</name>
</gene>
<dbReference type="InterPro" id="IPR013424">
    <property type="entry name" value="Ice-binding_C"/>
</dbReference>
<dbReference type="EMBL" id="SMCO01000002">
    <property type="protein sequence ID" value="TCV89541.1"/>
    <property type="molecule type" value="Genomic_DNA"/>
</dbReference>
<reference evidence="2 3" key="1">
    <citation type="submission" date="2019-03" db="EMBL/GenBank/DDBJ databases">
        <title>Genomic Encyclopedia of Type Strains, Phase IV (KMG-IV): sequencing the most valuable type-strain genomes for metagenomic binning, comparative biology and taxonomic classification.</title>
        <authorList>
            <person name="Goeker M."/>
        </authorList>
    </citation>
    <scope>NUCLEOTIDE SEQUENCE [LARGE SCALE GENOMIC DNA]</scope>
    <source>
        <strain evidence="2 3">DSM 100309</strain>
    </source>
</reference>
<dbReference type="AlphaFoldDB" id="A0A4R3YCI2"/>
<keyword evidence="1" id="KW-0732">Signal</keyword>
<dbReference type="NCBIfam" id="TIGR02595">
    <property type="entry name" value="PEP_CTERM"/>
    <property type="match status" value="1"/>
</dbReference>
<name>A0A4R3YCI2_9PROT</name>
<feature type="chain" id="PRO_5020891363" evidence="1">
    <location>
        <begin position="28"/>
        <end position="232"/>
    </location>
</feature>
<evidence type="ECO:0000313" key="2">
    <source>
        <dbReference type="EMBL" id="TCV89541.1"/>
    </source>
</evidence>
<protein>
    <submittedName>
        <fullName evidence="2">Putative secreted protein with PEP-CTERM sorting signal</fullName>
    </submittedName>
</protein>
<feature type="signal peptide" evidence="1">
    <location>
        <begin position="1"/>
        <end position="27"/>
    </location>
</feature>